<dbReference type="PANTHER" id="PTHR13707">
    <property type="entry name" value="KETOACID-COENZYME A TRANSFERASE"/>
    <property type="match status" value="1"/>
</dbReference>
<dbReference type="Proteomes" id="UP000198636">
    <property type="component" value="Unassembled WGS sequence"/>
</dbReference>
<evidence type="ECO:0000256" key="2">
    <source>
        <dbReference type="ARBA" id="ARBA00022679"/>
    </source>
</evidence>
<proteinExistence type="inferred from homology"/>
<dbReference type="NCBIfam" id="TIGR02429">
    <property type="entry name" value="pcaI_scoA_fam"/>
    <property type="match status" value="1"/>
</dbReference>
<sequence>MDKIISMENVTAHLKDGMTLMIGGFLANGTPDELIDCLIKNNVKDLTIICNDTGFPDRGIGRLVVNKQVKKVITSHIGTNPETGRQMNEGELEVLLVPQGTLIERIRSAGAGLGGFLTPTGIGTVVEEGKEKIVIDGKTYLLELPIKADMALIKGSRVDKKGNVWYNKSTRNFNPIMATAADVVIVEADEIVEVDEIEASNVVTPSIFVDYIVGGRG</sequence>
<organism evidence="3 4">
    <name type="scientific">Alkaliphilus peptidifermentans DSM 18978</name>
    <dbReference type="NCBI Taxonomy" id="1120976"/>
    <lineage>
        <taxon>Bacteria</taxon>
        <taxon>Bacillati</taxon>
        <taxon>Bacillota</taxon>
        <taxon>Clostridia</taxon>
        <taxon>Peptostreptococcales</taxon>
        <taxon>Natronincolaceae</taxon>
        <taxon>Alkaliphilus</taxon>
    </lineage>
</organism>
<dbReference type="Pfam" id="PF01144">
    <property type="entry name" value="CoA_trans"/>
    <property type="match status" value="1"/>
</dbReference>
<gene>
    <name evidence="3" type="ORF">SAMN03080606_02103</name>
</gene>
<dbReference type="STRING" id="1120976.SAMN03080606_02103"/>
<keyword evidence="4" id="KW-1185">Reference proteome</keyword>
<accession>A0A1G5HSY1</accession>
<dbReference type="GO" id="GO:0008410">
    <property type="term" value="F:CoA-transferase activity"/>
    <property type="evidence" value="ECO:0007669"/>
    <property type="project" value="InterPro"/>
</dbReference>
<evidence type="ECO:0000256" key="1">
    <source>
        <dbReference type="ARBA" id="ARBA00005612"/>
    </source>
</evidence>
<protein>
    <submittedName>
        <fullName evidence="3">Butyryl-CoA:acetoacetate CoA-transferase alpha subunit</fullName>
    </submittedName>
</protein>
<dbReference type="RefSeq" id="WP_091543116.1">
    <property type="nucleotide sequence ID" value="NZ_FMUS01000012.1"/>
</dbReference>
<dbReference type="NCBIfam" id="NF007394">
    <property type="entry name" value="PRK09920.1"/>
    <property type="match status" value="1"/>
</dbReference>
<comment type="similarity">
    <text evidence="1">Belongs to the 3-oxoacid CoA-transferase subunit A family.</text>
</comment>
<dbReference type="OrthoDB" id="9777193at2"/>
<keyword evidence="2 3" id="KW-0808">Transferase</keyword>
<dbReference type="InterPro" id="IPR037171">
    <property type="entry name" value="NagB/RpiA_transferase-like"/>
</dbReference>
<dbReference type="InterPro" id="IPR004165">
    <property type="entry name" value="CoA_trans_fam_I"/>
</dbReference>
<evidence type="ECO:0000313" key="3">
    <source>
        <dbReference type="EMBL" id="SCY66390.1"/>
    </source>
</evidence>
<name>A0A1G5HSY1_9FIRM</name>
<dbReference type="PANTHER" id="PTHR13707:SF60">
    <property type="entry name" value="ACETATE COA-TRANSFERASE SUBUNIT ALPHA"/>
    <property type="match status" value="1"/>
</dbReference>
<dbReference type="PROSITE" id="PS01273">
    <property type="entry name" value="COA_TRANSF_1"/>
    <property type="match status" value="1"/>
</dbReference>
<dbReference type="EMBL" id="FMUS01000012">
    <property type="protein sequence ID" value="SCY66390.1"/>
    <property type="molecule type" value="Genomic_DNA"/>
</dbReference>
<dbReference type="AlphaFoldDB" id="A0A1G5HSY1"/>
<evidence type="ECO:0000313" key="4">
    <source>
        <dbReference type="Proteomes" id="UP000198636"/>
    </source>
</evidence>
<dbReference type="InterPro" id="IPR012792">
    <property type="entry name" value="3-oxoacid_CoA-transf_A"/>
</dbReference>
<dbReference type="SUPFAM" id="SSF100950">
    <property type="entry name" value="NagB/RpiA/CoA transferase-like"/>
    <property type="match status" value="1"/>
</dbReference>
<dbReference type="Gene3D" id="3.40.1080.10">
    <property type="entry name" value="Glutaconate Coenzyme A-transferase"/>
    <property type="match status" value="1"/>
</dbReference>
<reference evidence="3 4" key="1">
    <citation type="submission" date="2016-10" db="EMBL/GenBank/DDBJ databases">
        <authorList>
            <person name="de Groot N.N."/>
        </authorList>
    </citation>
    <scope>NUCLEOTIDE SEQUENCE [LARGE SCALE GENOMIC DNA]</scope>
    <source>
        <strain evidence="3 4">DSM 18978</strain>
    </source>
</reference>
<dbReference type="SMART" id="SM00882">
    <property type="entry name" value="CoA_trans"/>
    <property type="match status" value="1"/>
</dbReference>
<dbReference type="InterPro" id="IPR004163">
    <property type="entry name" value="CoA_transf_BS"/>
</dbReference>